<keyword evidence="3" id="KW-1185">Reference proteome</keyword>
<dbReference type="EMBL" id="RCWN01000001">
    <property type="protein sequence ID" value="RLQ89540.1"/>
    <property type="molecule type" value="Genomic_DNA"/>
</dbReference>
<organism evidence="2 3">
    <name type="scientific">Notoacmeibacter ruber</name>
    <dbReference type="NCBI Taxonomy" id="2670375"/>
    <lineage>
        <taxon>Bacteria</taxon>
        <taxon>Pseudomonadati</taxon>
        <taxon>Pseudomonadota</taxon>
        <taxon>Alphaproteobacteria</taxon>
        <taxon>Hyphomicrobiales</taxon>
        <taxon>Notoacmeibacteraceae</taxon>
        <taxon>Notoacmeibacter</taxon>
    </lineage>
</organism>
<dbReference type="PANTHER" id="PTHR43441">
    <property type="entry name" value="RIBOSOMAL-PROTEIN-SERINE ACETYLTRANSFERASE"/>
    <property type="match status" value="1"/>
</dbReference>
<dbReference type="Gene3D" id="3.40.630.30">
    <property type="match status" value="1"/>
</dbReference>
<evidence type="ECO:0000259" key="1">
    <source>
        <dbReference type="Pfam" id="PF13302"/>
    </source>
</evidence>
<dbReference type="AlphaFoldDB" id="A0A3L7JGB3"/>
<keyword evidence="2" id="KW-0808">Transferase</keyword>
<dbReference type="GO" id="GO:0008999">
    <property type="term" value="F:protein-N-terminal-alanine acetyltransferase activity"/>
    <property type="evidence" value="ECO:0007669"/>
    <property type="project" value="TreeGrafter"/>
</dbReference>
<protein>
    <submittedName>
        <fullName evidence="2">N-acetyltransferase</fullName>
    </submittedName>
</protein>
<dbReference type="InterPro" id="IPR000182">
    <property type="entry name" value="GNAT_dom"/>
</dbReference>
<dbReference type="PANTHER" id="PTHR43441:SF2">
    <property type="entry name" value="FAMILY ACETYLTRANSFERASE, PUTATIVE (AFU_ORTHOLOGUE AFUA_7G00850)-RELATED"/>
    <property type="match status" value="1"/>
</dbReference>
<feature type="domain" description="N-acetyltransferase" evidence="1">
    <location>
        <begin position="20"/>
        <end position="155"/>
    </location>
</feature>
<dbReference type="GO" id="GO:0005737">
    <property type="term" value="C:cytoplasm"/>
    <property type="evidence" value="ECO:0007669"/>
    <property type="project" value="TreeGrafter"/>
</dbReference>
<dbReference type="GO" id="GO:1990189">
    <property type="term" value="F:protein N-terminal-serine acetyltransferase activity"/>
    <property type="evidence" value="ECO:0007669"/>
    <property type="project" value="TreeGrafter"/>
</dbReference>
<dbReference type="Proteomes" id="UP000281094">
    <property type="component" value="Unassembled WGS sequence"/>
</dbReference>
<dbReference type="SUPFAM" id="SSF55729">
    <property type="entry name" value="Acyl-CoA N-acyltransferases (Nat)"/>
    <property type="match status" value="1"/>
</dbReference>
<dbReference type="InterPro" id="IPR051908">
    <property type="entry name" value="Ribosomal_N-acetyltransferase"/>
</dbReference>
<dbReference type="InterPro" id="IPR016181">
    <property type="entry name" value="Acyl_CoA_acyltransferase"/>
</dbReference>
<name>A0A3L7JGB3_9HYPH</name>
<reference evidence="2 3" key="1">
    <citation type="submission" date="2018-10" db="EMBL/GenBank/DDBJ databases">
        <title>Notoacmeibacter sp. M2BS9Y-3-1, whole genome shotgun sequence.</title>
        <authorList>
            <person name="Tuo L."/>
        </authorList>
    </citation>
    <scope>NUCLEOTIDE SEQUENCE [LARGE SCALE GENOMIC DNA]</scope>
    <source>
        <strain evidence="2 3">M2BS9Y-3-1</strain>
    </source>
</reference>
<accession>A0A3L7JGB3</accession>
<proteinExistence type="predicted"/>
<dbReference type="Pfam" id="PF13302">
    <property type="entry name" value="Acetyltransf_3"/>
    <property type="match status" value="1"/>
</dbReference>
<sequence>MPRPRPSPERLTGSLVELTGFQPAKDAAALWSAFGERRFNDLIRYFPNKDFNSEAQFRRWLEAAQGDWHTMVFRRLADHSAIGMASYMRIDEKNGVCETGAVAHAPAAQGTPEVTEAHFLMARHVFDDLGYRRFEWKLDNRNEASHRAAQRLGFTFEGVFRQHMVSRGRNRDTAWYAMIDTEWPVIRRAFEIWLEPSNFDAEGQQRKRLADIRADLLSTP</sequence>
<evidence type="ECO:0000313" key="3">
    <source>
        <dbReference type="Proteomes" id="UP000281094"/>
    </source>
</evidence>
<evidence type="ECO:0000313" key="2">
    <source>
        <dbReference type="EMBL" id="RLQ89540.1"/>
    </source>
</evidence>
<comment type="caution">
    <text evidence="2">The sequence shown here is derived from an EMBL/GenBank/DDBJ whole genome shotgun (WGS) entry which is preliminary data.</text>
</comment>
<dbReference type="FunFam" id="3.40.630.30:FF:000047">
    <property type="entry name" value="Acetyltransferase, GNAT family"/>
    <property type="match status" value="1"/>
</dbReference>
<gene>
    <name evidence="2" type="ORF">D8780_09695</name>
</gene>